<evidence type="ECO:0000256" key="1">
    <source>
        <dbReference type="PROSITE-ProRule" id="PRU00464"/>
    </source>
</evidence>
<name>A0ABV1EQA8_9FIRM</name>
<accession>A0ABV1EQA8</accession>
<sequence>MKDNQCGYCMGGELLGKFGIPICQLDVSQLILFKEQSKPGRCIVAYKDHVSEIVDISDEERNRFFADVARAARALHAAFHPDKVNYGAYGDTGCHLHMHLVPKYKGQDEWGGVFQMNPDKVYLSEQEYAEMIEKIKACL</sequence>
<dbReference type="EC" id="2.1.1.-" evidence="3"/>
<dbReference type="GO" id="GO:0008168">
    <property type="term" value="F:methyltransferase activity"/>
    <property type="evidence" value="ECO:0007669"/>
    <property type="project" value="UniProtKB-KW"/>
</dbReference>
<protein>
    <submittedName>
        <fullName evidence="3">HIT family protein</fullName>
        <ecNumber evidence="3">2.1.1.-</ecNumber>
    </submittedName>
</protein>
<dbReference type="RefSeq" id="WP_349140483.1">
    <property type="nucleotide sequence ID" value="NZ_JBBMFT010000005.1"/>
</dbReference>
<dbReference type="PROSITE" id="PS51084">
    <property type="entry name" value="HIT_2"/>
    <property type="match status" value="1"/>
</dbReference>
<gene>
    <name evidence="3" type="ORF">WMO45_09620</name>
</gene>
<dbReference type="Gene3D" id="3.30.428.10">
    <property type="entry name" value="HIT-like"/>
    <property type="match status" value="1"/>
</dbReference>
<comment type="caution">
    <text evidence="3">The sequence shown here is derived from an EMBL/GenBank/DDBJ whole genome shotgun (WGS) entry which is preliminary data.</text>
</comment>
<proteinExistence type="predicted"/>
<feature type="short sequence motif" description="Histidine triad motif" evidence="1">
    <location>
        <begin position="95"/>
        <end position="99"/>
    </location>
</feature>
<evidence type="ECO:0000313" key="4">
    <source>
        <dbReference type="Proteomes" id="UP001440599"/>
    </source>
</evidence>
<reference evidence="3 4" key="1">
    <citation type="submission" date="2024-03" db="EMBL/GenBank/DDBJ databases">
        <title>Human intestinal bacterial collection.</title>
        <authorList>
            <person name="Pauvert C."/>
            <person name="Hitch T.C.A."/>
            <person name="Clavel T."/>
        </authorList>
    </citation>
    <scope>NUCLEOTIDE SEQUENCE [LARGE SCALE GENOMIC DNA]</scope>
    <source>
        <strain evidence="3 4">CLA-AP-H34</strain>
    </source>
</reference>
<dbReference type="Proteomes" id="UP001440599">
    <property type="component" value="Unassembled WGS sequence"/>
</dbReference>
<dbReference type="Pfam" id="PF01230">
    <property type="entry name" value="HIT"/>
    <property type="match status" value="1"/>
</dbReference>
<keyword evidence="3" id="KW-0489">Methyltransferase</keyword>
<evidence type="ECO:0000313" key="3">
    <source>
        <dbReference type="EMBL" id="MEQ2456781.1"/>
    </source>
</evidence>
<dbReference type="GO" id="GO:0032259">
    <property type="term" value="P:methylation"/>
    <property type="evidence" value="ECO:0007669"/>
    <property type="project" value="UniProtKB-KW"/>
</dbReference>
<keyword evidence="4" id="KW-1185">Reference proteome</keyword>
<evidence type="ECO:0000259" key="2">
    <source>
        <dbReference type="PROSITE" id="PS51084"/>
    </source>
</evidence>
<dbReference type="InterPro" id="IPR036265">
    <property type="entry name" value="HIT-like_sf"/>
</dbReference>
<keyword evidence="3" id="KW-0808">Transferase</keyword>
<dbReference type="EMBL" id="JBBMFT010000005">
    <property type="protein sequence ID" value="MEQ2456781.1"/>
    <property type="molecule type" value="Genomic_DNA"/>
</dbReference>
<dbReference type="InterPro" id="IPR011146">
    <property type="entry name" value="HIT-like"/>
</dbReference>
<organism evidence="3 4">
    <name type="scientific">Flavonifractor hominis</name>
    <dbReference type="NCBI Taxonomy" id="3133178"/>
    <lineage>
        <taxon>Bacteria</taxon>
        <taxon>Bacillati</taxon>
        <taxon>Bacillota</taxon>
        <taxon>Clostridia</taxon>
        <taxon>Eubacteriales</taxon>
        <taxon>Oscillospiraceae</taxon>
        <taxon>Flavonifractor</taxon>
    </lineage>
</organism>
<feature type="domain" description="HIT" evidence="2">
    <location>
        <begin position="39"/>
        <end position="110"/>
    </location>
</feature>
<dbReference type="SUPFAM" id="SSF54197">
    <property type="entry name" value="HIT-like"/>
    <property type="match status" value="1"/>
</dbReference>